<feature type="transmembrane region" description="Helical" evidence="6">
    <location>
        <begin position="12"/>
        <end position="29"/>
    </location>
</feature>
<evidence type="ECO:0000256" key="6">
    <source>
        <dbReference type="SAM" id="Phobius"/>
    </source>
</evidence>
<dbReference type="HOGENOM" id="CLU_033734_2_0_1"/>
<evidence type="ECO:0000313" key="8">
    <source>
        <dbReference type="Proteomes" id="UP000016930"/>
    </source>
</evidence>
<proteinExistence type="predicted"/>
<feature type="transmembrane region" description="Helical" evidence="6">
    <location>
        <begin position="49"/>
        <end position="68"/>
    </location>
</feature>
<dbReference type="InterPro" id="IPR006603">
    <property type="entry name" value="PQ-loop_rpt"/>
</dbReference>
<keyword evidence="8" id="KW-1185">Reference proteome</keyword>
<evidence type="ECO:0000256" key="4">
    <source>
        <dbReference type="ARBA" id="ARBA00023136"/>
    </source>
</evidence>
<dbReference type="PANTHER" id="PTHR16201:SF11">
    <property type="entry name" value="PQ-LOOP REPEAT-CONTAINING PROTEIN"/>
    <property type="match status" value="1"/>
</dbReference>
<organism evidence="7 8">
    <name type="scientific">Ceriporiopsis subvermispora (strain B)</name>
    <name type="common">White-rot fungus</name>
    <name type="synonym">Gelatoporia subvermispora</name>
    <dbReference type="NCBI Taxonomy" id="914234"/>
    <lineage>
        <taxon>Eukaryota</taxon>
        <taxon>Fungi</taxon>
        <taxon>Dikarya</taxon>
        <taxon>Basidiomycota</taxon>
        <taxon>Agaricomycotina</taxon>
        <taxon>Agaricomycetes</taxon>
        <taxon>Polyporales</taxon>
        <taxon>Gelatoporiaceae</taxon>
        <taxon>Gelatoporia</taxon>
    </lineage>
</organism>
<keyword evidence="4 6" id="KW-0472">Membrane</keyword>
<evidence type="ECO:0000256" key="2">
    <source>
        <dbReference type="ARBA" id="ARBA00022692"/>
    </source>
</evidence>
<reference evidence="7 8" key="1">
    <citation type="journal article" date="2012" name="Proc. Natl. Acad. Sci. U.S.A.">
        <title>Comparative genomics of Ceriporiopsis subvermispora and Phanerochaete chrysosporium provide insight into selective ligninolysis.</title>
        <authorList>
            <person name="Fernandez-Fueyo E."/>
            <person name="Ruiz-Duenas F.J."/>
            <person name="Ferreira P."/>
            <person name="Floudas D."/>
            <person name="Hibbett D.S."/>
            <person name="Canessa P."/>
            <person name="Larrondo L.F."/>
            <person name="James T.Y."/>
            <person name="Seelenfreund D."/>
            <person name="Lobos S."/>
            <person name="Polanco R."/>
            <person name="Tello M."/>
            <person name="Honda Y."/>
            <person name="Watanabe T."/>
            <person name="Watanabe T."/>
            <person name="Ryu J.S."/>
            <person name="Kubicek C.P."/>
            <person name="Schmoll M."/>
            <person name="Gaskell J."/>
            <person name="Hammel K.E."/>
            <person name="St John F.J."/>
            <person name="Vanden Wymelenberg A."/>
            <person name="Sabat G."/>
            <person name="Splinter BonDurant S."/>
            <person name="Syed K."/>
            <person name="Yadav J.S."/>
            <person name="Doddapaneni H."/>
            <person name="Subramanian V."/>
            <person name="Lavin J.L."/>
            <person name="Oguiza J.A."/>
            <person name="Perez G."/>
            <person name="Pisabarro A.G."/>
            <person name="Ramirez L."/>
            <person name="Santoyo F."/>
            <person name="Master E."/>
            <person name="Coutinho P.M."/>
            <person name="Henrissat B."/>
            <person name="Lombard V."/>
            <person name="Magnuson J.K."/>
            <person name="Kuees U."/>
            <person name="Hori C."/>
            <person name="Igarashi K."/>
            <person name="Samejima M."/>
            <person name="Held B.W."/>
            <person name="Barry K.W."/>
            <person name="LaButti K.M."/>
            <person name="Lapidus A."/>
            <person name="Lindquist E.A."/>
            <person name="Lucas S.M."/>
            <person name="Riley R."/>
            <person name="Salamov A.A."/>
            <person name="Hoffmeister D."/>
            <person name="Schwenk D."/>
            <person name="Hadar Y."/>
            <person name="Yarden O."/>
            <person name="de Vries R.P."/>
            <person name="Wiebenga A."/>
            <person name="Stenlid J."/>
            <person name="Eastwood D."/>
            <person name="Grigoriev I.V."/>
            <person name="Berka R.M."/>
            <person name="Blanchette R.A."/>
            <person name="Kersten P."/>
            <person name="Martinez A.T."/>
            <person name="Vicuna R."/>
            <person name="Cullen D."/>
        </authorList>
    </citation>
    <scope>NUCLEOTIDE SEQUENCE [LARGE SCALE GENOMIC DNA]</scope>
    <source>
        <strain evidence="7 8">B</strain>
    </source>
</reference>
<feature type="transmembrane region" description="Helical" evidence="6">
    <location>
        <begin position="241"/>
        <end position="264"/>
    </location>
</feature>
<comment type="subcellular location">
    <subcellularLocation>
        <location evidence="1">Membrane</location>
        <topology evidence="1">Multi-pass membrane protein</topology>
    </subcellularLocation>
</comment>
<dbReference type="Pfam" id="PF04193">
    <property type="entry name" value="PQ-loop"/>
    <property type="match status" value="2"/>
</dbReference>
<evidence type="ECO:0000313" key="7">
    <source>
        <dbReference type="EMBL" id="EMD37177.1"/>
    </source>
</evidence>
<dbReference type="InterPro" id="IPR051415">
    <property type="entry name" value="LAAT-1"/>
</dbReference>
<feature type="transmembrane region" description="Helical" evidence="6">
    <location>
        <begin position="143"/>
        <end position="167"/>
    </location>
</feature>
<feature type="region of interest" description="Disordered" evidence="5">
    <location>
        <begin position="318"/>
        <end position="352"/>
    </location>
</feature>
<dbReference type="Gene3D" id="1.20.1280.290">
    <property type="match status" value="2"/>
</dbReference>
<protein>
    <submittedName>
        <fullName evidence="7">Uncharacterized protein</fullName>
    </submittedName>
</protein>
<dbReference type="SMART" id="SM00679">
    <property type="entry name" value="CTNS"/>
    <property type="match status" value="2"/>
</dbReference>
<feature type="transmembrane region" description="Helical" evidence="6">
    <location>
        <begin position="88"/>
        <end position="109"/>
    </location>
</feature>
<dbReference type="PANTHER" id="PTHR16201">
    <property type="entry name" value="SEVEN TRANSMEMBRANE PROTEIN 1-RELATED"/>
    <property type="match status" value="1"/>
</dbReference>
<dbReference type="GO" id="GO:0016020">
    <property type="term" value="C:membrane"/>
    <property type="evidence" value="ECO:0007669"/>
    <property type="project" value="UniProtKB-SubCell"/>
</dbReference>
<name>M2RFE1_CERS8</name>
<dbReference type="OrthoDB" id="19344at2759"/>
<evidence type="ECO:0000256" key="1">
    <source>
        <dbReference type="ARBA" id="ARBA00004141"/>
    </source>
</evidence>
<keyword evidence="3 6" id="KW-1133">Transmembrane helix</keyword>
<evidence type="ECO:0000256" key="5">
    <source>
        <dbReference type="SAM" id="MobiDB-lite"/>
    </source>
</evidence>
<feature type="transmembrane region" description="Helical" evidence="6">
    <location>
        <begin position="179"/>
        <end position="199"/>
    </location>
</feature>
<keyword evidence="2 6" id="KW-0812">Transmembrane</keyword>
<sequence length="358" mass="39836">MSNTCVPHHDYTANTLTALLCAGITISYLPQHRRIIEARSSEGFSPWFLLLGSTSSASGMLNIVVMQWNLVKCCRVLSAGACIESTAGIFQLALQWFMFTLILVLYMMYYPPHMKFAQLSLDGHEGTISQQAKKRVRSAEWQLSIILSWAVFIHFLFIIFVTFLLISTNPTGMQRSRHLSLWATFLGVSSAILAGLQYLPQLVHTYRLKLVGALSIKMMLMQSPGAIAMVLSIALRPDTNWTTWLPYAVAGVLQGTLLIMCLFWRTRQRKLGIDDFGNTLEPQEGSPPAPLIESDSDSPVEIVRGRDEGIPVQHAVEVATESDVRAPEDGADAGEQTPLLKKNGKDDKKSGIRRWLLL</sequence>
<gene>
    <name evidence="7" type="ORF">CERSUDRAFT_115087</name>
</gene>
<dbReference type="AlphaFoldDB" id="M2RFE1"/>
<evidence type="ECO:0000256" key="3">
    <source>
        <dbReference type="ARBA" id="ARBA00022989"/>
    </source>
</evidence>
<dbReference type="Proteomes" id="UP000016930">
    <property type="component" value="Unassembled WGS sequence"/>
</dbReference>
<dbReference type="EMBL" id="KB445797">
    <property type="protein sequence ID" value="EMD37177.1"/>
    <property type="molecule type" value="Genomic_DNA"/>
</dbReference>
<accession>M2RFE1</accession>